<dbReference type="PANTHER" id="PTHR11654">
    <property type="entry name" value="OLIGOPEPTIDE TRANSPORTER-RELATED"/>
    <property type="match status" value="1"/>
</dbReference>
<feature type="transmembrane region" description="Helical" evidence="6">
    <location>
        <begin position="20"/>
        <end position="40"/>
    </location>
</feature>
<name>A0A2P5CMT0_PARAD</name>
<reference evidence="8" key="1">
    <citation type="submission" date="2016-06" db="EMBL/GenBank/DDBJ databases">
        <title>Parallel loss of symbiosis genes in relatives of nitrogen-fixing non-legume Parasponia.</title>
        <authorList>
            <person name="Van Velzen R."/>
            <person name="Holmer R."/>
            <person name="Bu F."/>
            <person name="Rutten L."/>
            <person name="Van Zeijl A."/>
            <person name="Liu W."/>
            <person name="Santuari L."/>
            <person name="Cao Q."/>
            <person name="Sharma T."/>
            <person name="Shen D."/>
            <person name="Roswanjaya Y."/>
            <person name="Wardhani T."/>
            <person name="Kalhor M.S."/>
            <person name="Jansen J."/>
            <person name="Van den Hoogen J."/>
            <person name="Gungor B."/>
            <person name="Hartog M."/>
            <person name="Hontelez J."/>
            <person name="Verver J."/>
            <person name="Yang W.-C."/>
            <person name="Schijlen E."/>
            <person name="Repin R."/>
            <person name="Schilthuizen M."/>
            <person name="Schranz E."/>
            <person name="Heidstra R."/>
            <person name="Miyata K."/>
            <person name="Fedorova E."/>
            <person name="Kohlen W."/>
            <person name="Bisseling T."/>
            <person name="Smit S."/>
            <person name="Geurts R."/>
        </authorList>
    </citation>
    <scope>NUCLEOTIDE SEQUENCE [LARGE SCALE GENOMIC DNA]</scope>
    <source>
        <strain evidence="8">cv. WU1-14</strain>
    </source>
</reference>
<evidence type="ECO:0000256" key="5">
    <source>
        <dbReference type="ARBA" id="ARBA00023136"/>
    </source>
</evidence>
<comment type="similarity">
    <text evidence="2">Belongs to the major facilitator superfamily. Proton-dependent oligopeptide transporter (POT/PTR) (TC 2.A.17) family.</text>
</comment>
<proteinExistence type="inferred from homology"/>
<organism evidence="7 8">
    <name type="scientific">Parasponia andersonii</name>
    <name type="common">Sponia andersonii</name>
    <dbReference type="NCBI Taxonomy" id="3476"/>
    <lineage>
        <taxon>Eukaryota</taxon>
        <taxon>Viridiplantae</taxon>
        <taxon>Streptophyta</taxon>
        <taxon>Embryophyta</taxon>
        <taxon>Tracheophyta</taxon>
        <taxon>Spermatophyta</taxon>
        <taxon>Magnoliopsida</taxon>
        <taxon>eudicotyledons</taxon>
        <taxon>Gunneridae</taxon>
        <taxon>Pentapetalae</taxon>
        <taxon>rosids</taxon>
        <taxon>fabids</taxon>
        <taxon>Rosales</taxon>
        <taxon>Cannabaceae</taxon>
        <taxon>Parasponia</taxon>
    </lineage>
</organism>
<dbReference type="Proteomes" id="UP000237105">
    <property type="component" value="Unassembled WGS sequence"/>
</dbReference>
<evidence type="ECO:0000256" key="3">
    <source>
        <dbReference type="ARBA" id="ARBA00022692"/>
    </source>
</evidence>
<keyword evidence="4 6" id="KW-1133">Transmembrane helix</keyword>
<keyword evidence="8" id="KW-1185">Reference proteome</keyword>
<gene>
    <name evidence="7" type="ORF">PanWU01x14_138850</name>
</gene>
<dbReference type="InterPro" id="IPR000109">
    <property type="entry name" value="POT_fam"/>
</dbReference>
<dbReference type="Gene3D" id="1.20.1250.20">
    <property type="entry name" value="MFS general substrate transporter like domains"/>
    <property type="match status" value="1"/>
</dbReference>
<dbReference type="Pfam" id="PF00854">
    <property type="entry name" value="PTR2"/>
    <property type="match status" value="1"/>
</dbReference>
<keyword evidence="5 6" id="KW-0472">Membrane</keyword>
<dbReference type="OrthoDB" id="8904098at2759"/>
<dbReference type="STRING" id="3476.A0A2P5CMT0"/>
<evidence type="ECO:0000256" key="2">
    <source>
        <dbReference type="ARBA" id="ARBA00005982"/>
    </source>
</evidence>
<dbReference type="GO" id="GO:0016020">
    <property type="term" value="C:membrane"/>
    <property type="evidence" value="ECO:0007669"/>
    <property type="project" value="UniProtKB-SubCell"/>
</dbReference>
<keyword evidence="3 6" id="KW-0812">Transmembrane</keyword>
<evidence type="ECO:0000313" key="7">
    <source>
        <dbReference type="EMBL" id="PON62360.1"/>
    </source>
</evidence>
<dbReference type="InterPro" id="IPR036259">
    <property type="entry name" value="MFS_trans_sf"/>
</dbReference>
<dbReference type="EMBL" id="JXTB01000113">
    <property type="protein sequence ID" value="PON62360.1"/>
    <property type="molecule type" value="Genomic_DNA"/>
</dbReference>
<dbReference type="GO" id="GO:0022857">
    <property type="term" value="F:transmembrane transporter activity"/>
    <property type="evidence" value="ECO:0007669"/>
    <property type="project" value="InterPro"/>
</dbReference>
<evidence type="ECO:0000313" key="8">
    <source>
        <dbReference type="Proteomes" id="UP000237105"/>
    </source>
</evidence>
<comment type="caution">
    <text evidence="7">The sequence shown here is derived from an EMBL/GenBank/DDBJ whole genome shotgun (WGS) entry which is preliminary data.</text>
</comment>
<accession>A0A2P5CMT0</accession>
<evidence type="ECO:0000256" key="6">
    <source>
        <dbReference type="SAM" id="Phobius"/>
    </source>
</evidence>
<evidence type="ECO:0000256" key="1">
    <source>
        <dbReference type="ARBA" id="ARBA00004141"/>
    </source>
</evidence>
<comment type="subcellular location">
    <subcellularLocation>
        <location evidence="1">Membrane</location>
        <topology evidence="1">Multi-pass membrane protein</topology>
    </subcellularLocation>
</comment>
<evidence type="ECO:0000256" key="4">
    <source>
        <dbReference type="ARBA" id="ARBA00022989"/>
    </source>
</evidence>
<dbReference type="AlphaFoldDB" id="A0A2P5CMT0"/>
<protein>
    <submittedName>
        <fullName evidence="7">Proton-dependent oligopeptide transporter family</fullName>
    </submittedName>
</protein>
<sequence length="111" mass="12207">MYTSAVTSATVIVYVEDNVSWRLGLGLCTVLSLIGVLIFLSGKRFYRQGKPQGSPFIGLAGVVVACIKKRKLSISSRTEDFYRGHDDHDSTTRVDTPPTNTFSNELLGFMS</sequence>